<evidence type="ECO:0000313" key="4">
    <source>
        <dbReference type="EMBL" id="QJW98910.1"/>
    </source>
</evidence>
<dbReference type="Gene3D" id="2.30.42.10">
    <property type="match status" value="1"/>
</dbReference>
<dbReference type="InterPro" id="IPR004387">
    <property type="entry name" value="Pept_M50_Zn"/>
</dbReference>
<dbReference type="CDD" id="cd06779">
    <property type="entry name" value="cpPDZ_Deg_HtrA-like"/>
    <property type="match status" value="1"/>
</dbReference>
<dbReference type="GO" id="GO:0004222">
    <property type="term" value="F:metalloendopeptidase activity"/>
    <property type="evidence" value="ECO:0007669"/>
    <property type="project" value="InterPro"/>
</dbReference>
<dbReference type="RefSeq" id="WP_171473981.1">
    <property type="nucleotide sequence ID" value="NZ_CP053452.2"/>
</dbReference>
<feature type="domain" description="PDZ" evidence="3">
    <location>
        <begin position="31"/>
        <end position="82"/>
    </location>
</feature>
<dbReference type="GO" id="GO:0016020">
    <property type="term" value="C:membrane"/>
    <property type="evidence" value="ECO:0007669"/>
    <property type="project" value="InterPro"/>
</dbReference>
<evidence type="ECO:0000256" key="2">
    <source>
        <dbReference type="SAM" id="SignalP"/>
    </source>
</evidence>
<evidence type="ECO:0000259" key="3">
    <source>
        <dbReference type="PROSITE" id="PS50106"/>
    </source>
</evidence>
<dbReference type="Proteomes" id="UP000503447">
    <property type="component" value="Chromosome"/>
</dbReference>
<accession>A0A6M5YZR2</accession>
<name>A0A6M5YZR2_9BACT</name>
<dbReference type="PANTHER" id="PTHR42837:SF2">
    <property type="entry name" value="MEMBRANE METALLOPROTEASE ARASP2, CHLOROPLASTIC-RELATED"/>
    <property type="match status" value="1"/>
</dbReference>
<dbReference type="InterPro" id="IPR036034">
    <property type="entry name" value="PDZ_sf"/>
</dbReference>
<gene>
    <name evidence="4" type="ORF">FTUN_6505</name>
</gene>
<evidence type="ECO:0000313" key="5">
    <source>
        <dbReference type="Proteomes" id="UP000503447"/>
    </source>
</evidence>
<dbReference type="PROSITE" id="PS50106">
    <property type="entry name" value="PDZ"/>
    <property type="match status" value="1"/>
</dbReference>
<sequence length="129" mass="13790">MTAITAFLLGGLTVPALAPVPPSALPDPMARGYMGVTIGDGVVVSRVEPKTPAEQAGLRSGDVILRVGTLHPESYEQVVAHICSFRPGAVVEVEVQRGSEKKTVRVKLTCRPPELDQPYRYSSPIPIDD</sequence>
<evidence type="ECO:0000256" key="1">
    <source>
        <dbReference type="ARBA" id="ARBA00001947"/>
    </source>
</evidence>
<proteinExistence type="predicted"/>
<feature type="signal peptide" evidence="2">
    <location>
        <begin position="1"/>
        <end position="18"/>
    </location>
</feature>
<dbReference type="GO" id="GO:0006508">
    <property type="term" value="P:proteolysis"/>
    <property type="evidence" value="ECO:0007669"/>
    <property type="project" value="InterPro"/>
</dbReference>
<dbReference type="Pfam" id="PF13180">
    <property type="entry name" value="PDZ_2"/>
    <property type="match status" value="1"/>
</dbReference>
<protein>
    <recommendedName>
        <fullName evidence="3">PDZ domain-containing protein</fullName>
    </recommendedName>
</protein>
<keyword evidence="2" id="KW-0732">Signal</keyword>
<dbReference type="KEGG" id="ftj:FTUN_6505"/>
<organism evidence="4 5">
    <name type="scientific">Frigoriglobus tundricola</name>
    <dbReference type="NCBI Taxonomy" id="2774151"/>
    <lineage>
        <taxon>Bacteria</taxon>
        <taxon>Pseudomonadati</taxon>
        <taxon>Planctomycetota</taxon>
        <taxon>Planctomycetia</taxon>
        <taxon>Gemmatales</taxon>
        <taxon>Gemmataceae</taxon>
        <taxon>Frigoriglobus</taxon>
    </lineage>
</organism>
<dbReference type="EMBL" id="CP053452">
    <property type="protein sequence ID" value="QJW98910.1"/>
    <property type="molecule type" value="Genomic_DNA"/>
</dbReference>
<dbReference type="SMART" id="SM00228">
    <property type="entry name" value="PDZ"/>
    <property type="match status" value="1"/>
</dbReference>
<comment type="cofactor">
    <cofactor evidence="1">
        <name>Zn(2+)</name>
        <dbReference type="ChEBI" id="CHEBI:29105"/>
    </cofactor>
</comment>
<reference evidence="5" key="1">
    <citation type="submission" date="2020-05" db="EMBL/GenBank/DDBJ databases">
        <title>Frigoriglobus tundricola gen. nov., sp. nov., a psychrotolerant cellulolytic planctomycete of the family Gemmataceae with two divergent copies of 16S rRNA gene.</title>
        <authorList>
            <person name="Kulichevskaya I.S."/>
            <person name="Ivanova A.A."/>
            <person name="Naumoff D.G."/>
            <person name="Beletsky A.V."/>
            <person name="Rijpstra W.I.C."/>
            <person name="Sinninghe Damste J.S."/>
            <person name="Mardanov A.V."/>
            <person name="Ravin N.V."/>
            <person name="Dedysh S.N."/>
        </authorList>
    </citation>
    <scope>NUCLEOTIDE SEQUENCE [LARGE SCALE GENOMIC DNA]</scope>
    <source>
        <strain evidence="5">PL17</strain>
    </source>
</reference>
<dbReference type="SUPFAM" id="SSF50156">
    <property type="entry name" value="PDZ domain-like"/>
    <property type="match status" value="1"/>
</dbReference>
<dbReference type="AlphaFoldDB" id="A0A6M5YZR2"/>
<keyword evidence="5" id="KW-1185">Reference proteome</keyword>
<feature type="chain" id="PRO_5026842033" description="PDZ domain-containing protein" evidence="2">
    <location>
        <begin position="19"/>
        <end position="129"/>
    </location>
</feature>
<dbReference type="InterPro" id="IPR001478">
    <property type="entry name" value="PDZ"/>
</dbReference>
<dbReference type="PANTHER" id="PTHR42837">
    <property type="entry name" value="REGULATOR OF SIGMA-E PROTEASE RSEP"/>
    <property type="match status" value="1"/>
</dbReference>